<accession>A0ABX8ABH2</accession>
<dbReference type="InterPro" id="IPR025110">
    <property type="entry name" value="AMP-bd_C"/>
</dbReference>
<evidence type="ECO:0000259" key="3">
    <source>
        <dbReference type="Pfam" id="PF00501"/>
    </source>
</evidence>
<dbReference type="NCBIfam" id="NF009071">
    <property type="entry name" value="PRK12406.1"/>
    <property type="match status" value="1"/>
</dbReference>
<feature type="domain" description="AMP-dependent synthetase/ligase" evidence="3">
    <location>
        <begin position="12"/>
        <end position="360"/>
    </location>
</feature>
<evidence type="ECO:0000256" key="1">
    <source>
        <dbReference type="ARBA" id="ARBA00006432"/>
    </source>
</evidence>
<dbReference type="InterPro" id="IPR020845">
    <property type="entry name" value="AMP-binding_CS"/>
</dbReference>
<dbReference type="Proteomes" id="UP000682843">
    <property type="component" value="Chromosome"/>
</dbReference>
<comment type="similarity">
    <text evidence="1">Belongs to the ATP-dependent AMP-binding enzyme family.</text>
</comment>
<protein>
    <submittedName>
        <fullName evidence="5">Long-chain fatty acid--CoA ligase</fullName>
    </submittedName>
</protein>
<dbReference type="InterPro" id="IPR042099">
    <property type="entry name" value="ANL_N_sf"/>
</dbReference>
<dbReference type="InterPro" id="IPR000873">
    <property type="entry name" value="AMP-dep_synth/lig_dom"/>
</dbReference>
<dbReference type="EMBL" id="CP036498">
    <property type="protein sequence ID" value="QUS40914.1"/>
    <property type="molecule type" value="Genomic_DNA"/>
</dbReference>
<evidence type="ECO:0000256" key="2">
    <source>
        <dbReference type="ARBA" id="ARBA00022598"/>
    </source>
</evidence>
<dbReference type="PROSITE" id="PS00455">
    <property type="entry name" value="AMP_BINDING"/>
    <property type="match status" value="1"/>
</dbReference>
<dbReference type="InterPro" id="IPR045851">
    <property type="entry name" value="AMP-bd_C_sf"/>
</dbReference>
<dbReference type="RefSeq" id="WP_211909508.1">
    <property type="nucleotide sequence ID" value="NZ_CP036498.1"/>
</dbReference>
<dbReference type="PANTHER" id="PTHR43201">
    <property type="entry name" value="ACYL-COA SYNTHETASE"/>
    <property type="match status" value="1"/>
</dbReference>
<proteinExistence type="inferred from homology"/>
<gene>
    <name evidence="5" type="ORF">RPMA_20275</name>
</gene>
<dbReference type="Pfam" id="PF00501">
    <property type="entry name" value="AMP-binding"/>
    <property type="match status" value="1"/>
</dbReference>
<evidence type="ECO:0000259" key="4">
    <source>
        <dbReference type="Pfam" id="PF13193"/>
    </source>
</evidence>
<dbReference type="Gene3D" id="3.30.300.30">
    <property type="match status" value="1"/>
</dbReference>
<feature type="domain" description="AMP-binding enzyme C-terminal" evidence="4">
    <location>
        <begin position="420"/>
        <end position="495"/>
    </location>
</feature>
<dbReference type="Pfam" id="PF13193">
    <property type="entry name" value="AMP-binding_C"/>
    <property type="match status" value="1"/>
</dbReference>
<reference evidence="5 6" key="1">
    <citation type="submission" date="2019-02" db="EMBL/GenBank/DDBJ databases">
        <title>Emended description of the genus Rhodopseudomonas and description of Rhodopseudomonas albus sp. nov., a non-phototrophic, heavy-metal-tolerant bacterium isolated from garden soil.</title>
        <authorList>
            <person name="Bao Z."/>
            <person name="Cao W.W."/>
            <person name="Sato Y."/>
            <person name="Nishizawa T."/>
            <person name="Zhao J."/>
            <person name="Guo Y."/>
            <person name="Ohta H."/>
        </authorList>
    </citation>
    <scope>NUCLEOTIDE SEQUENCE [LARGE SCALE GENOMIC DNA]</scope>
    <source>
        <strain evidence="5 6">SK50-23</strain>
    </source>
</reference>
<evidence type="ECO:0000313" key="6">
    <source>
        <dbReference type="Proteomes" id="UP000682843"/>
    </source>
</evidence>
<evidence type="ECO:0000313" key="5">
    <source>
        <dbReference type="EMBL" id="QUS40914.1"/>
    </source>
</evidence>
<dbReference type="Gene3D" id="3.40.50.12780">
    <property type="entry name" value="N-terminal domain of ligase-like"/>
    <property type="match status" value="1"/>
</dbReference>
<keyword evidence="2 5" id="KW-0436">Ligase</keyword>
<dbReference type="SUPFAM" id="SSF56801">
    <property type="entry name" value="Acetyl-CoA synthetase-like"/>
    <property type="match status" value="1"/>
</dbReference>
<name>A0ABX8ABH2_9BRAD</name>
<sequence length="513" mass="56222">MSNSLRHGVISGDRLRSFDDINARASRIASGLTKLGVKQGDSVSILMRNDIAFLEAAYAVARLGAYAVPVNWHFKPEEITYVISDSGSHVLISHADMLHQLRDAIPAGITSISVPTPPEIVANYKIDPAILGTPDGAIDMESWINEQPPYDGPAVPAPHNMIYTSGTTGHPKGVRRFAPTPDQQKSADAMRVRVYGLKEASRALLPGPLYHSAPNAFALRAGKLGGLLVMMPRFDAEEFLRIIQDEKIDTIFMVPTMFIRLMKLPEDVRNKYDMSSLRHIIHAAAPCPADVKTAMIDWWGPVIFEFYGSTESGAVTFANSEDALKKPGTVGKIAPGAELRFLGDDGEILPQGEIGEIYSRIAGNPDFTYHNKPEKRAEIDRDGFITSGDVGYIDADGYVFICDRKRDMVISGGVNIYPAEIESALHALPGVHDCAVFGIPDAEFGESLMAVIEPQPGVVLDLAKVRVDLKKALADYKVPKAMEIQSNLPREDSGKIFKRRLRDPYWAKVGRTI</sequence>
<dbReference type="PANTHER" id="PTHR43201:SF5">
    <property type="entry name" value="MEDIUM-CHAIN ACYL-COA LIGASE ACSF2, MITOCHONDRIAL"/>
    <property type="match status" value="1"/>
</dbReference>
<keyword evidence="6" id="KW-1185">Reference proteome</keyword>
<dbReference type="GO" id="GO:0016874">
    <property type="term" value="F:ligase activity"/>
    <property type="evidence" value="ECO:0007669"/>
    <property type="project" value="UniProtKB-KW"/>
</dbReference>
<organism evidence="5 6">
    <name type="scientific">Tardiphaga alba</name>
    <dbReference type="NCBI Taxonomy" id="340268"/>
    <lineage>
        <taxon>Bacteria</taxon>
        <taxon>Pseudomonadati</taxon>
        <taxon>Pseudomonadota</taxon>
        <taxon>Alphaproteobacteria</taxon>
        <taxon>Hyphomicrobiales</taxon>
        <taxon>Nitrobacteraceae</taxon>
        <taxon>Tardiphaga</taxon>
    </lineage>
</organism>